<dbReference type="EMBL" id="CAMPGE010016412">
    <property type="protein sequence ID" value="CAI2374971.1"/>
    <property type="molecule type" value="Genomic_DNA"/>
</dbReference>
<keyword evidence="2" id="KW-1185">Reference proteome</keyword>
<evidence type="ECO:0000313" key="1">
    <source>
        <dbReference type="EMBL" id="CAI2374971.1"/>
    </source>
</evidence>
<dbReference type="Proteomes" id="UP001295684">
    <property type="component" value="Unassembled WGS sequence"/>
</dbReference>
<proteinExistence type="predicted"/>
<gene>
    <name evidence="1" type="ORF">ECRASSUSDP1_LOCUS16330</name>
</gene>
<sequence length="85" mass="10035">MYASFVLSPFFFISSMIAETSKSSVSFLLNPETPSQYMIIFCGYSPFSFYTFLKQFPPFLSKYLKYFSYSLLIFCHQILLNWNNI</sequence>
<name>A0AAD1XLI1_EUPCR</name>
<accession>A0AAD1XLI1</accession>
<reference evidence="1" key="1">
    <citation type="submission" date="2023-07" db="EMBL/GenBank/DDBJ databases">
        <authorList>
            <consortium name="AG Swart"/>
            <person name="Singh M."/>
            <person name="Singh A."/>
            <person name="Seah K."/>
            <person name="Emmerich C."/>
        </authorList>
    </citation>
    <scope>NUCLEOTIDE SEQUENCE</scope>
    <source>
        <strain evidence="1">DP1</strain>
    </source>
</reference>
<evidence type="ECO:0000313" key="2">
    <source>
        <dbReference type="Proteomes" id="UP001295684"/>
    </source>
</evidence>
<organism evidence="1 2">
    <name type="scientific">Euplotes crassus</name>
    <dbReference type="NCBI Taxonomy" id="5936"/>
    <lineage>
        <taxon>Eukaryota</taxon>
        <taxon>Sar</taxon>
        <taxon>Alveolata</taxon>
        <taxon>Ciliophora</taxon>
        <taxon>Intramacronucleata</taxon>
        <taxon>Spirotrichea</taxon>
        <taxon>Hypotrichia</taxon>
        <taxon>Euplotida</taxon>
        <taxon>Euplotidae</taxon>
        <taxon>Moneuplotes</taxon>
    </lineage>
</organism>
<comment type="caution">
    <text evidence="1">The sequence shown here is derived from an EMBL/GenBank/DDBJ whole genome shotgun (WGS) entry which is preliminary data.</text>
</comment>
<protein>
    <submittedName>
        <fullName evidence="1">Uncharacterized protein</fullName>
    </submittedName>
</protein>
<dbReference type="AlphaFoldDB" id="A0AAD1XLI1"/>